<dbReference type="GO" id="GO:0005634">
    <property type="term" value="C:nucleus"/>
    <property type="evidence" value="ECO:0007669"/>
    <property type="project" value="TreeGrafter"/>
</dbReference>
<reference evidence="3" key="1">
    <citation type="submission" date="2018-05" db="EMBL/GenBank/DDBJ databases">
        <title>Draft genome of Mucuna pruriens seed.</title>
        <authorList>
            <person name="Nnadi N.E."/>
            <person name="Vos R."/>
            <person name="Hasami M.H."/>
            <person name="Devisetty U.K."/>
            <person name="Aguiy J.C."/>
        </authorList>
    </citation>
    <scope>NUCLEOTIDE SEQUENCE [LARGE SCALE GENOMIC DNA]</scope>
    <source>
        <strain evidence="3">JCA_2017</strain>
    </source>
</reference>
<dbReference type="InterPro" id="IPR058609">
    <property type="entry name" value="HTH_CLF-like"/>
</dbReference>
<gene>
    <name evidence="3" type="primary">EZA1</name>
    <name evidence="3" type="ORF">CR513_26732</name>
</gene>
<feature type="domain" description="Histone-lysine N-methyltransferase CLF-like HTH" evidence="2">
    <location>
        <begin position="229"/>
        <end position="268"/>
    </location>
</feature>
<dbReference type="InterPro" id="IPR045318">
    <property type="entry name" value="EZH1/2-like"/>
</dbReference>
<dbReference type="PANTHER" id="PTHR45747:SF14">
    <property type="entry name" value="HISTONE-LYSINE N-METHYLTRANSFERASE EZA1"/>
    <property type="match status" value="1"/>
</dbReference>
<sequence>KQHGEAAKDAAGRTLKIKIKQLRDQIQAERAQSVKLISVVFPQEKVQTHWKNLEPLLSTVKSVISGRESLRNEETVNMLSSRINNPLCKFNGFPKGMLEKDRINNVDLSFAKSIRIPHMERLPPYTSWVRLTFKFQRLIFCPDVADWELHVSRIKPPCQILVINPYIDCVHVYSDFSKFSMLNRNERMAEDQSVVGKYQIYHDKKRGETVICSDSEEEIENTEDVKHEFTEAEDRILRMALDEYGSTAEVLSIVKESVKTTDSQIQLHHGYFEHPFLCLGDCLFHQNIQERYEKLKEKNKGILYQNSEDCDCRGCVSHLGICLEKSLSATLEHFDILFCRQCLVHTKHYPFNILVIAMIFDCPVHGTSQPLIYPSEKQPVWSEPEGDRKPCSDQCYLLLKDVGISSENSAQGSFQDNGIKPMEQDSTLPPDEPQNSCNKLKRISDDIVTDIGNHSRDLNLDASDEENRTTYRASLKSLAEHTSKKLTISGSSNLGERDKGVVDGQKDLTNETEFNQLSNSTEVQAVEMTSNSDWKRLERDLYLKGEELFGKNRYGASHT</sequence>
<feature type="non-terminal residue" evidence="3">
    <location>
        <position position="1"/>
    </location>
</feature>
<feature type="region of interest" description="Disordered" evidence="1">
    <location>
        <begin position="409"/>
        <end position="438"/>
    </location>
</feature>
<protein>
    <submittedName>
        <fullName evidence="3">Histone-lysine N-methyltransferase EZA1</fullName>
    </submittedName>
</protein>
<evidence type="ECO:0000313" key="4">
    <source>
        <dbReference type="Proteomes" id="UP000257109"/>
    </source>
</evidence>
<dbReference type="STRING" id="157652.A0A371GL74"/>
<dbReference type="GO" id="GO:0046976">
    <property type="term" value="F:histone H3K27 methyltransferase activity"/>
    <property type="evidence" value="ECO:0007669"/>
    <property type="project" value="TreeGrafter"/>
</dbReference>
<keyword evidence="4" id="KW-1185">Reference proteome</keyword>
<dbReference type="GO" id="GO:0003682">
    <property type="term" value="F:chromatin binding"/>
    <property type="evidence" value="ECO:0007669"/>
    <property type="project" value="TreeGrafter"/>
</dbReference>
<dbReference type="OrthoDB" id="6141102at2759"/>
<evidence type="ECO:0000256" key="1">
    <source>
        <dbReference type="SAM" id="MobiDB-lite"/>
    </source>
</evidence>
<dbReference type="GO" id="GO:0032259">
    <property type="term" value="P:methylation"/>
    <property type="evidence" value="ECO:0007669"/>
    <property type="project" value="UniProtKB-KW"/>
</dbReference>
<accession>A0A371GL74</accession>
<dbReference type="AlphaFoldDB" id="A0A371GL74"/>
<proteinExistence type="predicted"/>
<evidence type="ECO:0000313" key="3">
    <source>
        <dbReference type="EMBL" id="RDX91311.1"/>
    </source>
</evidence>
<dbReference type="Pfam" id="PF25996">
    <property type="entry name" value="HTH_CLF_N"/>
    <property type="match status" value="1"/>
</dbReference>
<dbReference type="Proteomes" id="UP000257109">
    <property type="component" value="Unassembled WGS sequence"/>
</dbReference>
<dbReference type="PANTHER" id="PTHR45747">
    <property type="entry name" value="HISTONE-LYSINE N-METHYLTRANSFERASE E(Z)"/>
    <property type="match status" value="1"/>
</dbReference>
<dbReference type="EMBL" id="QJKJ01005160">
    <property type="protein sequence ID" value="RDX91311.1"/>
    <property type="molecule type" value="Genomic_DNA"/>
</dbReference>
<organism evidence="3 4">
    <name type="scientific">Mucuna pruriens</name>
    <name type="common">Velvet bean</name>
    <name type="synonym">Dolichos pruriens</name>
    <dbReference type="NCBI Taxonomy" id="157652"/>
    <lineage>
        <taxon>Eukaryota</taxon>
        <taxon>Viridiplantae</taxon>
        <taxon>Streptophyta</taxon>
        <taxon>Embryophyta</taxon>
        <taxon>Tracheophyta</taxon>
        <taxon>Spermatophyta</taxon>
        <taxon>Magnoliopsida</taxon>
        <taxon>eudicotyledons</taxon>
        <taxon>Gunneridae</taxon>
        <taxon>Pentapetalae</taxon>
        <taxon>rosids</taxon>
        <taxon>fabids</taxon>
        <taxon>Fabales</taxon>
        <taxon>Fabaceae</taxon>
        <taxon>Papilionoideae</taxon>
        <taxon>50 kb inversion clade</taxon>
        <taxon>NPAAA clade</taxon>
        <taxon>indigoferoid/millettioid clade</taxon>
        <taxon>Phaseoleae</taxon>
        <taxon>Mucuna</taxon>
    </lineage>
</organism>
<name>A0A371GL74_MUCPR</name>
<comment type="caution">
    <text evidence="3">The sequence shown here is derived from an EMBL/GenBank/DDBJ whole genome shotgun (WGS) entry which is preliminary data.</text>
</comment>
<evidence type="ECO:0000259" key="2">
    <source>
        <dbReference type="Pfam" id="PF25996"/>
    </source>
</evidence>
<dbReference type="GO" id="GO:0031507">
    <property type="term" value="P:heterochromatin formation"/>
    <property type="evidence" value="ECO:0007669"/>
    <property type="project" value="TreeGrafter"/>
</dbReference>